<dbReference type="Proteomes" id="UP000829398">
    <property type="component" value="Chromosome 3"/>
</dbReference>
<gene>
    <name evidence="1" type="ORF">KPL71_008126</name>
</gene>
<comment type="caution">
    <text evidence="1">The sequence shown here is derived from an EMBL/GenBank/DDBJ whole genome shotgun (WGS) entry which is preliminary data.</text>
</comment>
<evidence type="ECO:0000313" key="2">
    <source>
        <dbReference type="Proteomes" id="UP000829398"/>
    </source>
</evidence>
<sequence length="527" mass="59180">MIIMGELPLSFVDNKGFRHFCSVAIPQFVMPSRRTIGRDVMELFLEEKAMLKSLICNNKQRVSLTTDLWTSVQNMSYMVITAHFIDSDWCLNRRIISFSAIEDHRGKSIGKKIVACLQDWGIERLFAITVDNATANDSVVGYVTMQLLSWRNDDALVLAGQYLHVRCCAHILNLIVVSGLGELHASVTAIRNAVKYVRSSSMRLRTFKQCAEQVNCPKGIVVLDCPTRWNSTYLMLMTALKFQVAFDRMAEVDKPYEAFFAEKENNVRRVGPPGPDDWESAERIVKFLKVFYDATLLFSASLSVTSNLCYDTIGLIDDCTARNAFSASSTPSMYGESGLSGSYGGTSSSQRFTTEANLVDVAGGEYDDAFQVSRPFLGYARKVSVQNESRRVVSEVERYLKDPVEDPSNLKLNVLLWWRVNGSRYPILEKIARDVLAVPISTVASESAFSTGRRIIDEYRSSLTSAMVEALICTENWLQSKLFANPVYNLQEDIKEQIFHMELQEELIRSQASTVEAVSADIGVMDV</sequence>
<name>A0ACB8M570_CITSI</name>
<reference evidence="2" key="1">
    <citation type="journal article" date="2023" name="Hortic. Res.">
        <title>A chromosome-level phased genome enabling allele-level studies in sweet orange: a case study on citrus Huanglongbing tolerance.</title>
        <authorList>
            <person name="Wu B."/>
            <person name="Yu Q."/>
            <person name="Deng Z."/>
            <person name="Duan Y."/>
            <person name="Luo F."/>
            <person name="Gmitter F. Jr."/>
        </authorList>
    </citation>
    <scope>NUCLEOTIDE SEQUENCE [LARGE SCALE GENOMIC DNA]</scope>
    <source>
        <strain evidence="2">cv. Valencia</strain>
    </source>
</reference>
<protein>
    <submittedName>
        <fullName evidence="1">BED-type domain-containing protein</fullName>
    </submittedName>
</protein>
<accession>A0ACB8M570</accession>
<evidence type="ECO:0000313" key="1">
    <source>
        <dbReference type="EMBL" id="KAH9780560.1"/>
    </source>
</evidence>
<organism evidence="1 2">
    <name type="scientific">Citrus sinensis</name>
    <name type="common">Sweet orange</name>
    <name type="synonym">Citrus aurantium var. sinensis</name>
    <dbReference type="NCBI Taxonomy" id="2711"/>
    <lineage>
        <taxon>Eukaryota</taxon>
        <taxon>Viridiplantae</taxon>
        <taxon>Streptophyta</taxon>
        <taxon>Embryophyta</taxon>
        <taxon>Tracheophyta</taxon>
        <taxon>Spermatophyta</taxon>
        <taxon>Magnoliopsida</taxon>
        <taxon>eudicotyledons</taxon>
        <taxon>Gunneridae</taxon>
        <taxon>Pentapetalae</taxon>
        <taxon>rosids</taxon>
        <taxon>malvids</taxon>
        <taxon>Sapindales</taxon>
        <taxon>Rutaceae</taxon>
        <taxon>Aurantioideae</taxon>
        <taxon>Citrus</taxon>
    </lineage>
</organism>
<dbReference type="EMBL" id="CM039172">
    <property type="protein sequence ID" value="KAH9780560.1"/>
    <property type="molecule type" value="Genomic_DNA"/>
</dbReference>
<keyword evidence="2" id="KW-1185">Reference proteome</keyword>
<proteinExistence type="predicted"/>